<dbReference type="Proteomes" id="UP000034057">
    <property type="component" value="Unassembled WGS sequence"/>
</dbReference>
<reference evidence="1 2" key="1">
    <citation type="journal article" date="2015" name="Nature">
        <title>rRNA introns, odd ribosomes, and small enigmatic genomes across a large radiation of phyla.</title>
        <authorList>
            <person name="Brown C.T."/>
            <person name="Hug L.A."/>
            <person name="Thomas B.C."/>
            <person name="Sharon I."/>
            <person name="Castelle C.J."/>
            <person name="Singh A."/>
            <person name="Wilkins M.J."/>
            <person name="Williams K.H."/>
            <person name="Banfield J.F."/>
        </authorList>
    </citation>
    <scope>NUCLEOTIDE SEQUENCE [LARGE SCALE GENOMIC DNA]</scope>
</reference>
<accession>A0A0G1YQT1</accession>
<dbReference type="AlphaFoldDB" id="A0A0G1YQT1"/>
<gene>
    <name evidence="1" type="ORF">UY59_C0038G0009</name>
</gene>
<evidence type="ECO:0000313" key="2">
    <source>
        <dbReference type="Proteomes" id="UP000034057"/>
    </source>
</evidence>
<organism evidence="1 2">
    <name type="scientific">Candidatus Kaiserbacteria bacterium GW2011_GWA1_50_28</name>
    <dbReference type="NCBI Taxonomy" id="1618668"/>
    <lineage>
        <taxon>Bacteria</taxon>
        <taxon>Candidatus Kaiseribacteriota</taxon>
    </lineage>
</organism>
<comment type="caution">
    <text evidence="1">The sequence shown here is derived from an EMBL/GenBank/DDBJ whole genome shotgun (WGS) entry which is preliminary data.</text>
</comment>
<sequence length="95" mass="10498">MDKKRIKESPRTKEGVCLCRRQLNDEACALVLPIGLRPDTPAMGFDDFLRDVAGGVHVCLYGLFSVAAFGEEILHIFRGNADAVVFDREAEVLGF</sequence>
<dbReference type="EMBL" id="LCQO01000038">
    <property type="protein sequence ID" value="KKW17372.1"/>
    <property type="molecule type" value="Genomic_DNA"/>
</dbReference>
<name>A0A0G1YQT1_9BACT</name>
<proteinExistence type="predicted"/>
<protein>
    <submittedName>
        <fullName evidence="1">Uncharacterized protein</fullName>
    </submittedName>
</protein>
<evidence type="ECO:0000313" key="1">
    <source>
        <dbReference type="EMBL" id="KKW17372.1"/>
    </source>
</evidence>